<dbReference type="AlphaFoldDB" id="A0A645IA86"/>
<dbReference type="SUPFAM" id="SSF53448">
    <property type="entry name" value="Nucleotide-diphospho-sugar transferases"/>
    <property type="match status" value="1"/>
</dbReference>
<proteinExistence type="inferred from homology"/>
<keyword evidence="3" id="KW-0808">Transferase</keyword>
<dbReference type="EMBL" id="VSSQ01108772">
    <property type="protein sequence ID" value="MPN47349.1"/>
    <property type="molecule type" value="Genomic_DNA"/>
</dbReference>
<comment type="similarity">
    <text evidence="1">Belongs to the glycosyltransferase 2 family.</text>
</comment>
<sequence length="177" mass="20548">MGVKLLDESGKPQPSRIRFIRTRHFILRAKLPGYYDTDETSGVCDCVLGAFMLVRRSVFEALGGFDERFFLYFEEVDLALRAHKLGYKCFYLNEACALHTGGATTKALPRLRTYHSLRSRFLYALKHFRHYMPLVVYTVMIELPLRLLLRLGRKDTLLAYIDAVKTLKELKHETGRI</sequence>
<dbReference type="InterPro" id="IPR001173">
    <property type="entry name" value="Glyco_trans_2-like"/>
</dbReference>
<protein>
    <recommendedName>
        <fullName evidence="4">Glycosyltransferase 2-like domain-containing protein</fullName>
    </recommendedName>
</protein>
<accession>A0A645IA86</accession>
<dbReference type="Gene3D" id="3.90.550.10">
    <property type="entry name" value="Spore Coat Polysaccharide Biosynthesis Protein SpsA, Chain A"/>
    <property type="match status" value="1"/>
</dbReference>
<evidence type="ECO:0000259" key="4">
    <source>
        <dbReference type="Pfam" id="PF13632"/>
    </source>
</evidence>
<evidence type="ECO:0000256" key="1">
    <source>
        <dbReference type="ARBA" id="ARBA00006739"/>
    </source>
</evidence>
<dbReference type="PANTHER" id="PTHR43179:SF12">
    <property type="entry name" value="GALACTOFURANOSYLTRANSFERASE GLFT2"/>
    <property type="match status" value="1"/>
</dbReference>
<evidence type="ECO:0000256" key="2">
    <source>
        <dbReference type="ARBA" id="ARBA00022676"/>
    </source>
</evidence>
<dbReference type="GO" id="GO:0016757">
    <property type="term" value="F:glycosyltransferase activity"/>
    <property type="evidence" value="ECO:0007669"/>
    <property type="project" value="UniProtKB-KW"/>
</dbReference>
<dbReference type="Pfam" id="PF13632">
    <property type="entry name" value="Glyco_trans_2_3"/>
    <property type="match status" value="1"/>
</dbReference>
<dbReference type="InterPro" id="IPR029044">
    <property type="entry name" value="Nucleotide-diphossugar_trans"/>
</dbReference>
<evidence type="ECO:0000313" key="5">
    <source>
        <dbReference type="EMBL" id="MPN47349.1"/>
    </source>
</evidence>
<organism evidence="5">
    <name type="scientific">bioreactor metagenome</name>
    <dbReference type="NCBI Taxonomy" id="1076179"/>
    <lineage>
        <taxon>unclassified sequences</taxon>
        <taxon>metagenomes</taxon>
        <taxon>ecological metagenomes</taxon>
    </lineage>
</organism>
<keyword evidence="2" id="KW-0328">Glycosyltransferase</keyword>
<gene>
    <name evidence="5" type="ORF">SDC9_194951</name>
</gene>
<name>A0A645IA86_9ZZZZ</name>
<evidence type="ECO:0000256" key="3">
    <source>
        <dbReference type="ARBA" id="ARBA00022679"/>
    </source>
</evidence>
<dbReference type="PANTHER" id="PTHR43179">
    <property type="entry name" value="RHAMNOSYLTRANSFERASE WBBL"/>
    <property type="match status" value="1"/>
</dbReference>
<comment type="caution">
    <text evidence="5">The sequence shown here is derived from an EMBL/GenBank/DDBJ whole genome shotgun (WGS) entry which is preliminary data.</text>
</comment>
<feature type="domain" description="Glycosyltransferase 2-like" evidence="4">
    <location>
        <begin position="47"/>
        <end position="125"/>
    </location>
</feature>
<reference evidence="5" key="1">
    <citation type="submission" date="2019-08" db="EMBL/GenBank/DDBJ databases">
        <authorList>
            <person name="Kucharzyk K."/>
            <person name="Murdoch R.W."/>
            <person name="Higgins S."/>
            <person name="Loffler F."/>
        </authorList>
    </citation>
    <scope>NUCLEOTIDE SEQUENCE</scope>
</reference>